<evidence type="ECO:0000313" key="1">
    <source>
        <dbReference type="EMBL" id="CDJ56669.1"/>
    </source>
</evidence>
<sequence>YPVEKEEGPLMPQ</sequence>
<name>U6M2M1_EIMMA</name>
<proteinExistence type="predicted"/>
<evidence type="ECO:0000313" key="2">
    <source>
        <dbReference type="Proteomes" id="UP000030763"/>
    </source>
</evidence>
<reference evidence="1" key="2">
    <citation type="submission" date="2013-10" db="EMBL/GenBank/DDBJ databases">
        <authorList>
            <person name="Aslett M."/>
        </authorList>
    </citation>
    <scope>NUCLEOTIDE SEQUENCE [LARGE SCALE GENOMIC DNA]</scope>
    <source>
        <strain evidence="1">Weybridge</strain>
    </source>
</reference>
<keyword evidence="2" id="KW-1185">Reference proteome</keyword>
<accession>U6M2M1</accession>
<reference evidence="1" key="1">
    <citation type="submission" date="2013-10" db="EMBL/GenBank/DDBJ databases">
        <title>Genomic analysis of the causative agents of coccidiosis in chickens.</title>
        <authorList>
            <person name="Reid A.J."/>
            <person name="Blake D."/>
            <person name="Billington K."/>
            <person name="Browne H."/>
            <person name="Dunn M."/>
            <person name="Hung S."/>
            <person name="Kawahara F."/>
            <person name="Miranda-Saavedra D."/>
            <person name="Mourier T."/>
            <person name="Nagra H."/>
            <person name="Otto T.D."/>
            <person name="Rawlings N."/>
            <person name="Sanchez A."/>
            <person name="Sanders M."/>
            <person name="Subramaniam C."/>
            <person name="Tay Y."/>
            <person name="Dear P."/>
            <person name="Doerig C."/>
            <person name="Gruber A."/>
            <person name="Parkinson J."/>
            <person name="Shirley M."/>
            <person name="Wan K.L."/>
            <person name="Berriman M."/>
            <person name="Tomley F."/>
            <person name="Pain A."/>
        </authorList>
    </citation>
    <scope>NUCLEOTIDE SEQUENCE [LARGE SCALE GENOMIC DNA]</scope>
    <source>
        <strain evidence="1">Weybridge</strain>
    </source>
</reference>
<dbReference type="RefSeq" id="XP_013333320.1">
    <property type="nucleotide sequence ID" value="XM_013477866.1"/>
</dbReference>
<organism evidence="1 2">
    <name type="scientific">Eimeria maxima</name>
    <name type="common">Coccidian parasite</name>
    <dbReference type="NCBI Taxonomy" id="5804"/>
    <lineage>
        <taxon>Eukaryota</taxon>
        <taxon>Sar</taxon>
        <taxon>Alveolata</taxon>
        <taxon>Apicomplexa</taxon>
        <taxon>Conoidasida</taxon>
        <taxon>Coccidia</taxon>
        <taxon>Eucoccidiorida</taxon>
        <taxon>Eimeriorina</taxon>
        <taxon>Eimeriidae</taxon>
        <taxon>Eimeria</taxon>
    </lineage>
</organism>
<dbReference type="GeneID" id="25339700"/>
<dbReference type="VEuPathDB" id="ToxoDB:EMWEY_00057140"/>
<protein>
    <submittedName>
        <fullName evidence="1">Uncharacterized protein</fullName>
    </submittedName>
</protein>
<feature type="non-terminal residue" evidence="1">
    <location>
        <position position="1"/>
    </location>
</feature>
<dbReference type="EMBL" id="HG719044">
    <property type="protein sequence ID" value="CDJ56669.1"/>
    <property type="molecule type" value="Genomic_DNA"/>
</dbReference>
<dbReference type="Proteomes" id="UP000030763">
    <property type="component" value="Unassembled WGS sequence"/>
</dbReference>
<gene>
    <name evidence="1" type="ORF">EMWEY_00057140</name>
</gene>